<dbReference type="Gene3D" id="3.40.630.30">
    <property type="match status" value="1"/>
</dbReference>
<dbReference type="OrthoDB" id="9800604at2"/>
<sequence length="165" mass="18422">MNDVTIQAAATADIPTIHRLAHEIWWPAYGGLLSPGQISLMLENIYSADGLQQQMDAGQRFSLAIMERTAVGFVGFRLKPSATDIMRIEKLYILPAVQGHGIGQRLIHHVARHALAAGANCLELNVYRYNPAKAFYERQGFAVVEAVKIPYHGYVLDDYIMQKKL</sequence>
<dbReference type="EMBL" id="FUYS01000006">
    <property type="protein sequence ID" value="SKB69653.1"/>
    <property type="molecule type" value="Genomic_DNA"/>
</dbReference>
<dbReference type="Pfam" id="PF00583">
    <property type="entry name" value="Acetyltransf_1"/>
    <property type="match status" value="1"/>
</dbReference>
<keyword evidence="1 4" id="KW-0808">Transferase</keyword>
<reference evidence="4 5" key="1">
    <citation type="submission" date="2017-02" db="EMBL/GenBank/DDBJ databases">
        <authorList>
            <person name="Peterson S.W."/>
        </authorList>
    </citation>
    <scope>NUCLEOTIDE SEQUENCE [LARGE SCALE GENOMIC DNA]</scope>
    <source>
        <strain evidence="4 5">DSM 22899</strain>
    </source>
</reference>
<dbReference type="InterPro" id="IPR016181">
    <property type="entry name" value="Acyl_CoA_acyltransferase"/>
</dbReference>
<keyword evidence="2" id="KW-0012">Acyltransferase</keyword>
<dbReference type="Proteomes" id="UP000190541">
    <property type="component" value="Unassembled WGS sequence"/>
</dbReference>
<dbReference type="GO" id="GO:0016747">
    <property type="term" value="F:acyltransferase activity, transferring groups other than amino-acyl groups"/>
    <property type="evidence" value="ECO:0007669"/>
    <property type="project" value="InterPro"/>
</dbReference>
<protein>
    <submittedName>
        <fullName evidence="4">Acetyltransferase (GNAT) domain-containing protein</fullName>
    </submittedName>
</protein>
<dbReference type="AlphaFoldDB" id="A0A1T5DDR8"/>
<dbReference type="PANTHER" id="PTHR43877">
    <property type="entry name" value="AMINOALKYLPHOSPHONATE N-ACETYLTRANSFERASE-RELATED-RELATED"/>
    <property type="match status" value="1"/>
</dbReference>
<accession>A0A1T5DDR8</accession>
<evidence type="ECO:0000313" key="4">
    <source>
        <dbReference type="EMBL" id="SKB69653.1"/>
    </source>
</evidence>
<evidence type="ECO:0000256" key="2">
    <source>
        <dbReference type="ARBA" id="ARBA00023315"/>
    </source>
</evidence>
<dbReference type="InterPro" id="IPR000182">
    <property type="entry name" value="GNAT_dom"/>
</dbReference>
<dbReference type="RefSeq" id="WP_079717405.1">
    <property type="nucleotide sequence ID" value="NZ_FUYS01000006.1"/>
</dbReference>
<dbReference type="SUPFAM" id="SSF55729">
    <property type="entry name" value="Acyl-CoA N-acyltransferases (Nat)"/>
    <property type="match status" value="1"/>
</dbReference>
<keyword evidence="5" id="KW-1185">Reference proteome</keyword>
<evidence type="ECO:0000313" key="5">
    <source>
        <dbReference type="Proteomes" id="UP000190541"/>
    </source>
</evidence>
<name>A0A1T5DDR8_9SPHI</name>
<dbReference type="PROSITE" id="PS51186">
    <property type="entry name" value="GNAT"/>
    <property type="match status" value="1"/>
</dbReference>
<dbReference type="STRING" id="623280.SAMN05660226_02729"/>
<organism evidence="4 5">
    <name type="scientific">Parapedobacter luteus</name>
    <dbReference type="NCBI Taxonomy" id="623280"/>
    <lineage>
        <taxon>Bacteria</taxon>
        <taxon>Pseudomonadati</taxon>
        <taxon>Bacteroidota</taxon>
        <taxon>Sphingobacteriia</taxon>
        <taxon>Sphingobacteriales</taxon>
        <taxon>Sphingobacteriaceae</taxon>
        <taxon>Parapedobacter</taxon>
    </lineage>
</organism>
<evidence type="ECO:0000259" key="3">
    <source>
        <dbReference type="PROSITE" id="PS51186"/>
    </source>
</evidence>
<dbReference type="CDD" id="cd04301">
    <property type="entry name" value="NAT_SF"/>
    <property type="match status" value="1"/>
</dbReference>
<gene>
    <name evidence="4" type="ORF">SAMN05660226_02729</name>
</gene>
<feature type="domain" description="N-acetyltransferase" evidence="3">
    <location>
        <begin position="4"/>
        <end position="165"/>
    </location>
</feature>
<proteinExistence type="predicted"/>
<evidence type="ECO:0000256" key="1">
    <source>
        <dbReference type="ARBA" id="ARBA00022679"/>
    </source>
</evidence>
<dbReference type="InterPro" id="IPR050832">
    <property type="entry name" value="Bact_Acetyltransf"/>
</dbReference>